<comment type="similarity">
    <text evidence="1">Belongs to the esterase D family.</text>
</comment>
<evidence type="ECO:0000313" key="3">
    <source>
        <dbReference type="EMBL" id="KAJ5241943.1"/>
    </source>
</evidence>
<dbReference type="EMBL" id="JAPQKT010000001">
    <property type="protein sequence ID" value="KAJ5241943.1"/>
    <property type="molecule type" value="Genomic_DNA"/>
</dbReference>
<dbReference type="OrthoDB" id="446683at2759"/>
<evidence type="ECO:0000313" key="4">
    <source>
        <dbReference type="Proteomes" id="UP001147733"/>
    </source>
</evidence>
<comment type="caution">
    <text evidence="3">The sequence shown here is derived from an EMBL/GenBank/DDBJ whole genome shotgun (WGS) entry which is preliminary data.</text>
</comment>
<dbReference type="InterPro" id="IPR029058">
    <property type="entry name" value="AB_hydrolase_fold"/>
</dbReference>
<reference evidence="3" key="2">
    <citation type="journal article" date="2023" name="IMA Fungus">
        <title>Comparative genomic study of the Penicillium genus elucidates a diverse pangenome and 15 lateral gene transfer events.</title>
        <authorList>
            <person name="Petersen C."/>
            <person name="Sorensen T."/>
            <person name="Nielsen M.R."/>
            <person name="Sondergaard T.E."/>
            <person name="Sorensen J.L."/>
            <person name="Fitzpatrick D.A."/>
            <person name="Frisvad J.C."/>
            <person name="Nielsen K.L."/>
        </authorList>
    </citation>
    <scope>NUCLEOTIDE SEQUENCE</scope>
    <source>
        <strain evidence="3">IBT 23319</strain>
    </source>
</reference>
<dbReference type="InterPro" id="IPR052558">
    <property type="entry name" value="Siderophore_Hydrolase_D"/>
</dbReference>
<dbReference type="Gene3D" id="3.40.50.1820">
    <property type="entry name" value="alpha/beta hydrolase"/>
    <property type="match status" value="1"/>
</dbReference>
<dbReference type="Pfam" id="PF00756">
    <property type="entry name" value="Esterase"/>
    <property type="match status" value="1"/>
</dbReference>
<gene>
    <name evidence="3" type="ORF">N7469_000270</name>
</gene>
<dbReference type="PANTHER" id="PTHR40841">
    <property type="entry name" value="SIDEROPHORE TRIACETYLFUSARININE C ESTERASE"/>
    <property type="match status" value="1"/>
</dbReference>
<dbReference type="GO" id="GO:0016788">
    <property type="term" value="F:hydrolase activity, acting on ester bonds"/>
    <property type="evidence" value="ECO:0007669"/>
    <property type="project" value="TreeGrafter"/>
</dbReference>
<dbReference type="AlphaFoldDB" id="A0A9W9TUQ7"/>
<organism evidence="3 4">
    <name type="scientific">Penicillium citrinum</name>
    <dbReference type="NCBI Taxonomy" id="5077"/>
    <lineage>
        <taxon>Eukaryota</taxon>
        <taxon>Fungi</taxon>
        <taxon>Dikarya</taxon>
        <taxon>Ascomycota</taxon>
        <taxon>Pezizomycotina</taxon>
        <taxon>Eurotiomycetes</taxon>
        <taxon>Eurotiomycetidae</taxon>
        <taxon>Eurotiales</taxon>
        <taxon>Aspergillaceae</taxon>
        <taxon>Penicillium</taxon>
    </lineage>
</organism>
<dbReference type="RefSeq" id="XP_056504947.1">
    <property type="nucleotide sequence ID" value="XM_056639190.1"/>
</dbReference>
<dbReference type="GeneID" id="81378357"/>
<name>A0A9W9TUQ7_PENCI</name>
<evidence type="ECO:0000256" key="2">
    <source>
        <dbReference type="ARBA" id="ARBA00022801"/>
    </source>
</evidence>
<dbReference type="InterPro" id="IPR000801">
    <property type="entry name" value="Esterase-like"/>
</dbReference>
<dbReference type="Proteomes" id="UP001147733">
    <property type="component" value="Unassembled WGS sequence"/>
</dbReference>
<evidence type="ECO:0000256" key="1">
    <source>
        <dbReference type="ARBA" id="ARBA00005622"/>
    </source>
</evidence>
<keyword evidence="2" id="KW-0378">Hydrolase</keyword>
<accession>A0A9W9TUQ7</accession>
<dbReference type="GO" id="GO:0017000">
    <property type="term" value="P:antibiotic biosynthetic process"/>
    <property type="evidence" value="ECO:0007669"/>
    <property type="project" value="UniProtKB-ARBA"/>
</dbReference>
<protein>
    <submittedName>
        <fullName evidence="3">Uncharacterized protein</fullName>
    </submittedName>
</protein>
<keyword evidence="4" id="KW-1185">Reference proteome</keyword>
<dbReference type="PANTHER" id="PTHR40841:SF2">
    <property type="entry name" value="SIDEROPHORE-DEGRADING ESTERASE (EUROFUNG)"/>
    <property type="match status" value="1"/>
</dbReference>
<dbReference type="SUPFAM" id="SSF53474">
    <property type="entry name" value="alpha/beta-Hydrolases"/>
    <property type="match status" value="1"/>
</dbReference>
<dbReference type="GO" id="GO:0072330">
    <property type="term" value="P:monocarboxylic acid biosynthetic process"/>
    <property type="evidence" value="ECO:0007669"/>
    <property type="project" value="UniProtKB-ARBA"/>
</dbReference>
<reference evidence="3" key="1">
    <citation type="submission" date="2022-11" db="EMBL/GenBank/DDBJ databases">
        <authorList>
            <person name="Petersen C."/>
        </authorList>
    </citation>
    <scope>NUCLEOTIDE SEQUENCE</scope>
    <source>
        <strain evidence="3">IBT 23319</strain>
    </source>
</reference>
<proteinExistence type="inferred from homology"/>
<sequence>MSGEWKFVEKNDSLIPNIAHWSATSEGNEPYLIQVAWPLGWPALEQVVDISQPTNVIYLVDGNAMFLSATDIVRRNGLNRHQLGTIIVGISYLMSDAVYSSRRGFDLTPPCENYTPPKDQNGKSYPQPHGGADILLSFINQVHRFLFNEIFQKVSVRQTALFGHSYGALFALHTLFTAPTSFDAYLAASPSIWWNDKFIIEEENAFYQSSDVHHHPLVWMSYGSLEQTPEQQKDESADDFAKRRLSAAERRMADNCDEMYVCLKASERVGIMKKNVYEGEDHGSVIATSLSGSILFFIDNSRDSGEDCTEAEA</sequence>